<evidence type="ECO:0000256" key="1">
    <source>
        <dbReference type="SAM" id="Coils"/>
    </source>
</evidence>
<name>A0ABQ2FDQ6_9MICO</name>
<evidence type="ECO:0000313" key="3">
    <source>
        <dbReference type="Proteomes" id="UP000662111"/>
    </source>
</evidence>
<evidence type="ECO:0000313" key="2">
    <source>
        <dbReference type="EMBL" id="GGK79355.1"/>
    </source>
</evidence>
<comment type="caution">
    <text evidence="2">The sequence shown here is derived from an EMBL/GenBank/DDBJ whole genome shotgun (WGS) entry which is preliminary data.</text>
</comment>
<gene>
    <name evidence="2" type="ORF">GCM10011509_29820</name>
</gene>
<organism evidence="2 3">
    <name type="scientific">Ornithinimicrobium pekingense</name>
    <dbReference type="NCBI Taxonomy" id="384677"/>
    <lineage>
        <taxon>Bacteria</taxon>
        <taxon>Bacillati</taxon>
        <taxon>Actinomycetota</taxon>
        <taxon>Actinomycetes</taxon>
        <taxon>Micrococcales</taxon>
        <taxon>Ornithinimicrobiaceae</taxon>
        <taxon>Ornithinimicrobium</taxon>
    </lineage>
</organism>
<dbReference type="RefSeq" id="WP_022922244.1">
    <property type="nucleotide sequence ID" value="NZ_BMLB01000007.1"/>
</dbReference>
<proteinExistence type="predicted"/>
<dbReference type="EMBL" id="BMLB01000007">
    <property type="protein sequence ID" value="GGK79355.1"/>
    <property type="molecule type" value="Genomic_DNA"/>
</dbReference>
<reference evidence="3" key="1">
    <citation type="journal article" date="2019" name="Int. J. Syst. Evol. Microbiol.">
        <title>The Global Catalogue of Microorganisms (GCM) 10K type strain sequencing project: providing services to taxonomists for standard genome sequencing and annotation.</title>
        <authorList>
            <consortium name="The Broad Institute Genomics Platform"/>
            <consortium name="The Broad Institute Genome Sequencing Center for Infectious Disease"/>
            <person name="Wu L."/>
            <person name="Ma J."/>
        </authorList>
    </citation>
    <scope>NUCLEOTIDE SEQUENCE [LARGE SCALE GENOMIC DNA]</scope>
    <source>
        <strain evidence="3">CGMCC 1.5362</strain>
    </source>
</reference>
<dbReference type="Proteomes" id="UP000662111">
    <property type="component" value="Unassembled WGS sequence"/>
</dbReference>
<feature type="coiled-coil region" evidence="1">
    <location>
        <begin position="182"/>
        <end position="209"/>
    </location>
</feature>
<keyword evidence="3" id="KW-1185">Reference proteome</keyword>
<accession>A0ABQ2FDQ6</accession>
<protein>
    <submittedName>
        <fullName evidence="2">Uncharacterized protein</fullName>
    </submittedName>
</protein>
<sequence>MTNEADTLGSGAIDSSVELLVSSASRWMKRAMIAWAEDDAEGVGLLAPIAVEHLGKAALWQRNPALLVPLQSNAEIPLHILADRPRLTDPRLRTIGLGGVLDRIERCLDVFPLNKEQRKNLVDTRNGVVHVGARGASKEVLRDALRICSVILDDLAVETGSFFGDQHQNVVGLLEGQRSEVEGRVRARMANARNHLNDLEERLGRAVFEDTMAALEADAPYALDTGDVAIDHPCPECGSKGRLAGLLDAEPEVDWDVEKIGGGYEAFPAGAYWELRFSPQSFACNVCKLHLTNQAELAAALLPASRYELDARELDHDFDVDAHVRAYEAYD</sequence>
<keyword evidence="1" id="KW-0175">Coiled coil</keyword>